<dbReference type="InterPro" id="IPR019302">
    <property type="entry name" value="CAP12/PCTIR_TIR_dom"/>
</dbReference>
<evidence type="ECO:0000313" key="3">
    <source>
        <dbReference type="Proteomes" id="UP001049518"/>
    </source>
</evidence>
<feature type="domain" description="CD-NTase-associated protein 12/Pycsar effector protein TIR" evidence="1">
    <location>
        <begin position="136"/>
        <end position="254"/>
    </location>
</feature>
<sequence>MGSVRLKVNLEKFRNQIQSQKLKGTQILTAVHEGRDNITPARNKFLTWDEFNTTLLKNAFEVHGSLTISPENEYGQHDLDILNLKFGTPSEDAEVAELLKRIIEEKLRTLDSINDRVELWAEVSPEPSLASGGNEIFLVHGRDHATRETIRGFLGRATEREIIVLDETAGKGADILGKLLTQASRAAFAVVLLPGDDKGCLASSDDLKPRARQNVILELGLFIGLLGREKVTCVYQEGVELPSDYLGVSYVALDNNRGWQIDLVRELRTAGIDASIDKLL</sequence>
<dbReference type="RefSeq" id="WP_231336126.1">
    <property type="nucleotide sequence ID" value="NZ_CP059572.1"/>
</dbReference>
<organism evidence="2 3">
    <name type="scientific">Actinomadura graeca</name>
    <dbReference type="NCBI Taxonomy" id="2750812"/>
    <lineage>
        <taxon>Bacteria</taxon>
        <taxon>Bacillati</taxon>
        <taxon>Actinomycetota</taxon>
        <taxon>Actinomycetes</taxon>
        <taxon>Streptosporangiales</taxon>
        <taxon>Thermomonosporaceae</taxon>
        <taxon>Actinomadura</taxon>
    </lineage>
</organism>
<keyword evidence="3" id="KW-1185">Reference proteome</keyword>
<accession>A0ABX8QVJ1</accession>
<evidence type="ECO:0000259" key="1">
    <source>
        <dbReference type="Pfam" id="PF10137"/>
    </source>
</evidence>
<reference evidence="2" key="1">
    <citation type="submission" date="2020-07" db="EMBL/GenBank/DDBJ databases">
        <authorList>
            <person name="Tarantini F.S."/>
            <person name="Hong K.W."/>
            <person name="Chan K.G."/>
        </authorList>
    </citation>
    <scope>NUCLEOTIDE SEQUENCE</scope>
    <source>
        <strain evidence="2">32-07</strain>
    </source>
</reference>
<protein>
    <submittedName>
        <fullName evidence="2">Nucleotide-binding protein</fullName>
    </submittedName>
</protein>
<dbReference type="EMBL" id="CP059572">
    <property type="protein sequence ID" value="QXJ22790.1"/>
    <property type="molecule type" value="Genomic_DNA"/>
</dbReference>
<dbReference type="Proteomes" id="UP001049518">
    <property type="component" value="Chromosome"/>
</dbReference>
<evidence type="ECO:0000313" key="2">
    <source>
        <dbReference type="EMBL" id="QXJ22790.1"/>
    </source>
</evidence>
<gene>
    <name evidence="2" type="ORF">AGRA3207_003850</name>
</gene>
<dbReference type="Pfam" id="PF10137">
    <property type="entry name" value="CAP12-PCTIR_TIR"/>
    <property type="match status" value="1"/>
</dbReference>
<proteinExistence type="predicted"/>
<name>A0ABX8QVJ1_9ACTN</name>